<organism evidence="3 4">
    <name type="scientific">Linum trigynum</name>
    <dbReference type="NCBI Taxonomy" id="586398"/>
    <lineage>
        <taxon>Eukaryota</taxon>
        <taxon>Viridiplantae</taxon>
        <taxon>Streptophyta</taxon>
        <taxon>Embryophyta</taxon>
        <taxon>Tracheophyta</taxon>
        <taxon>Spermatophyta</taxon>
        <taxon>Magnoliopsida</taxon>
        <taxon>eudicotyledons</taxon>
        <taxon>Gunneridae</taxon>
        <taxon>Pentapetalae</taxon>
        <taxon>rosids</taxon>
        <taxon>fabids</taxon>
        <taxon>Malpighiales</taxon>
        <taxon>Linaceae</taxon>
        <taxon>Linum</taxon>
    </lineage>
</organism>
<accession>A0AAV2FQT8</accession>
<reference evidence="3 4" key="1">
    <citation type="submission" date="2024-04" db="EMBL/GenBank/DDBJ databases">
        <authorList>
            <person name="Fracassetti M."/>
        </authorList>
    </citation>
    <scope>NUCLEOTIDE SEQUENCE [LARGE SCALE GENOMIC DNA]</scope>
</reference>
<dbReference type="Pfam" id="PF03108">
    <property type="entry name" value="DBD_Tnp_Mut"/>
    <property type="match status" value="1"/>
</dbReference>
<feature type="region of interest" description="Disordered" evidence="1">
    <location>
        <begin position="1"/>
        <end position="46"/>
    </location>
</feature>
<dbReference type="Proteomes" id="UP001497516">
    <property type="component" value="Chromosome 7"/>
</dbReference>
<feature type="domain" description="Transposase MuDR plant" evidence="2">
    <location>
        <begin position="87"/>
        <end position="146"/>
    </location>
</feature>
<protein>
    <recommendedName>
        <fullName evidence="2">Transposase MuDR plant domain-containing protein</fullName>
    </recommendedName>
</protein>
<dbReference type="EMBL" id="OZ034820">
    <property type="protein sequence ID" value="CAL1400382.1"/>
    <property type="molecule type" value="Genomic_DNA"/>
</dbReference>
<dbReference type="InterPro" id="IPR004332">
    <property type="entry name" value="Transposase_MuDR"/>
</dbReference>
<dbReference type="AlphaFoldDB" id="A0AAV2FQT8"/>
<evidence type="ECO:0000256" key="1">
    <source>
        <dbReference type="SAM" id="MobiDB-lite"/>
    </source>
</evidence>
<gene>
    <name evidence="3" type="ORF">LTRI10_LOCUS40516</name>
</gene>
<sequence>MEDALPGLVSDLEDEEEEDDVSAYSFNPLEGTNDSGLDSDDDDDDEVSRDRVLITYYNYIPNENWYVDADMEPPEVPVWGPLTWFTKGQQFDMKKEVRHAVDTEAMIQRFEWRTTHSDPKRLIVRCQNQHKGCKARDRAIKSKRVGHWVISPAVNNHMFVINNIPRSSTIEI</sequence>
<evidence type="ECO:0000313" key="4">
    <source>
        <dbReference type="Proteomes" id="UP001497516"/>
    </source>
</evidence>
<name>A0AAV2FQT8_9ROSI</name>
<keyword evidence="4" id="KW-1185">Reference proteome</keyword>
<feature type="compositionally biased region" description="Acidic residues" evidence="1">
    <location>
        <begin position="37"/>
        <end position="46"/>
    </location>
</feature>
<evidence type="ECO:0000259" key="2">
    <source>
        <dbReference type="Pfam" id="PF03108"/>
    </source>
</evidence>
<proteinExistence type="predicted"/>
<evidence type="ECO:0000313" key="3">
    <source>
        <dbReference type="EMBL" id="CAL1400382.1"/>
    </source>
</evidence>
<feature type="compositionally biased region" description="Acidic residues" evidence="1">
    <location>
        <begin position="11"/>
        <end position="21"/>
    </location>
</feature>